<dbReference type="Gene3D" id="3.40.190.10">
    <property type="entry name" value="Periplasmic binding protein-like II"/>
    <property type="match status" value="1"/>
</dbReference>
<keyword evidence="4 9" id="KW-0812">Transmembrane</keyword>
<dbReference type="InterPro" id="IPR052192">
    <property type="entry name" value="Insect_Ionotropic_Sensory_Rcpt"/>
</dbReference>
<evidence type="ECO:0000259" key="10">
    <source>
        <dbReference type="Pfam" id="PF00060"/>
    </source>
</evidence>
<evidence type="ECO:0000313" key="13">
    <source>
        <dbReference type="RefSeq" id="XP_028143790.1"/>
    </source>
</evidence>
<keyword evidence="6 9" id="KW-0472">Membrane</keyword>
<comment type="subcellular location">
    <subcellularLocation>
        <location evidence="1">Cell membrane</location>
        <topology evidence="1">Multi-pass membrane protein</topology>
    </subcellularLocation>
</comment>
<dbReference type="Gene3D" id="1.10.287.70">
    <property type="match status" value="1"/>
</dbReference>
<dbReference type="InterPro" id="IPR001320">
    <property type="entry name" value="Iontro_rcpt_C"/>
</dbReference>
<evidence type="ECO:0000256" key="5">
    <source>
        <dbReference type="ARBA" id="ARBA00022989"/>
    </source>
</evidence>
<dbReference type="GO" id="GO:0005886">
    <property type="term" value="C:plasma membrane"/>
    <property type="evidence" value="ECO:0007669"/>
    <property type="project" value="UniProtKB-SubCell"/>
</dbReference>
<feature type="transmembrane region" description="Helical" evidence="9">
    <location>
        <begin position="599"/>
        <end position="625"/>
    </location>
</feature>
<feature type="transmembrane region" description="Helical" evidence="9">
    <location>
        <begin position="387"/>
        <end position="405"/>
    </location>
</feature>
<dbReference type="EnsemblMetazoa" id="XM_050653779.1">
    <property type="protein sequence ID" value="XP_050509736.1"/>
    <property type="gene ID" value="LOC126886756"/>
</dbReference>
<dbReference type="RefSeq" id="XP_028143790.1">
    <property type="nucleotide sequence ID" value="XM_028287989.1"/>
</dbReference>
<evidence type="ECO:0000256" key="8">
    <source>
        <dbReference type="ARBA" id="ARBA00023180"/>
    </source>
</evidence>
<dbReference type="FunCoup" id="A0A6P7GJ49">
    <property type="interactions" value="11"/>
</dbReference>
<dbReference type="PANTHER" id="PTHR42643">
    <property type="entry name" value="IONOTROPIC RECEPTOR 20A-RELATED"/>
    <property type="match status" value="1"/>
</dbReference>
<feature type="transmembrane region" description="Helical" evidence="9">
    <location>
        <begin position="411"/>
        <end position="431"/>
    </location>
</feature>
<keyword evidence="3" id="KW-1003">Cell membrane</keyword>
<evidence type="ECO:0000256" key="4">
    <source>
        <dbReference type="ARBA" id="ARBA00022692"/>
    </source>
</evidence>
<dbReference type="GO" id="GO:0015276">
    <property type="term" value="F:ligand-gated monoatomic ion channel activity"/>
    <property type="evidence" value="ECO:0007669"/>
    <property type="project" value="InterPro"/>
</dbReference>
<proteinExistence type="inferred from homology"/>
<sequence>MIIFLLVFEMVVASRMFLQGQEEDVQTRVSLSECIVEACKKYFNEPFQVISYMLPTADMQNHVASYFVITHQVLRALESEARWNIMIKSLIGKAYPFKFVTKTTGYIMQIRGSGEVANSLKILKKILDWNPHAKFIVVSTTAFDDPVQVATDMTNDMMKYQILNGVIMLSNPENRSVFNVYSWEPYSNRSCGDNYEHTSIDRCSYGNTESDVSWFTNKFPTDFYNCTLKVLYTRWAPFVTIDNPRFKKSSSTDAQGIEVNVINMISEILNLFAVYQEDDLDGYGTVYDNGTTTGGFTLLSNNEADVMIGGYDKSFGKMFYMDTSKTYIQDTLIWCVSHERTDQGLRPMVVILSVEVWIAFGTVFFVTTLVLWCLSKKSTTESSTYKDLTKCFLTTFLVVIGFGANDLPRAGLIRYFMGLFIVFNLFINIIYTSYLTSSLSSQSFGEKFSKMEDIYKYKLTTYFLRDTERYFSPYTKDEDNYIQSVPIRTILDNWRTCVNISYCFEQILEGNHNAFCVTELHKEYIFSGSGELSQSKEKPYCLNKPVIKIPVNIVMRKGFNLYNVFQSYLDRITSAGFITKWKKDILYRKYEKSSSNAKLITFGNLVLVFQFVAFVQLLSIIVFIAELVFYKSSHDISACLATH</sequence>
<feature type="domain" description="Ionotropic glutamate receptor C-terminal" evidence="10">
    <location>
        <begin position="353"/>
        <end position="500"/>
    </location>
</feature>
<dbReference type="GO" id="GO:0050906">
    <property type="term" value="P:detection of stimulus involved in sensory perception"/>
    <property type="evidence" value="ECO:0007669"/>
    <property type="project" value="UniProtKB-ARBA"/>
</dbReference>
<evidence type="ECO:0000256" key="2">
    <source>
        <dbReference type="ARBA" id="ARBA00008685"/>
    </source>
</evidence>
<reference evidence="11" key="2">
    <citation type="submission" date="2025-05" db="UniProtKB">
        <authorList>
            <consortium name="EnsemblMetazoa"/>
        </authorList>
    </citation>
    <scope>IDENTIFICATION</scope>
</reference>
<dbReference type="PANTHER" id="PTHR42643:SF30">
    <property type="entry name" value="IONOTROPIC RECEPTOR 40A-RELATED"/>
    <property type="match status" value="1"/>
</dbReference>
<name>A0A6P7GJ49_DIAVI</name>
<keyword evidence="8" id="KW-0325">Glycoprotein</keyword>
<evidence type="ECO:0000256" key="1">
    <source>
        <dbReference type="ARBA" id="ARBA00004651"/>
    </source>
</evidence>
<comment type="similarity">
    <text evidence="2">Belongs to the glutamate-gated ion channel (TC 1.A.10.1) family.</text>
</comment>
<dbReference type="SUPFAM" id="SSF53850">
    <property type="entry name" value="Periplasmic binding protein-like II"/>
    <property type="match status" value="1"/>
</dbReference>
<dbReference type="OrthoDB" id="6506757at2759"/>
<reference evidence="13" key="1">
    <citation type="submission" date="2025-04" db="UniProtKB">
        <authorList>
            <consortium name="RefSeq"/>
        </authorList>
    </citation>
    <scope>IDENTIFICATION</scope>
    <source>
        <tissue evidence="13">Whole insect</tissue>
    </source>
</reference>
<dbReference type="Pfam" id="PF00060">
    <property type="entry name" value="Lig_chan"/>
    <property type="match status" value="1"/>
</dbReference>
<dbReference type="Proteomes" id="UP001652700">
    <property type="component" value="Unplaced"/>
</dbReference>
<keyword evidence="7" id="KW-0675">Receptor</keyword>
<dbReference type="InParanoid" id="A0A6P7GJ49"/>
<organism evidence="13">
    <name type="scientific">Diabrotica virgifera virgifera</name>
    <name type="common">western corn rootworm</name>
    <dbReference type="NCBI Taxonomy" id="50390"/>
    <lineage>
        <taxon>Eukaryota</taxon>
        <taxon>Metazoa</taxon>
        <taxon>Ecdysozoa</taxon>
        <taxon>Arthropoda</taxon>
        <taxon>Hexapoda</taxon>
        <taxon>Insecta</taxon>
        <taxon>Pterygota</taxon>
        <taxon>Neoptera</taxon>
        <taxon>Endopterygota</taxon>
        <taxon>Coleoptera</taxon>
        <taxon>Polyphaga</taxon>
        <taxon>Cucujiformia</taxon>
        <taxon>Chrysomeloidea</taxon>
        <taxon>Chrysomelidae</taxon>
        <taxon>Galerucinae</taxon>
        <taxon>Diabroticina</taxon>
        <taxon>Diabroticites</taxon>
        <taxon>Diabrotica</taxon>
    </lineage>
</organism>
<gene>
    <name evidence="13" type="primary">LOC114337527</name>
</gene>
<evidence type="ECO:0000313" key="11">
    <source>
        <dbReference type="EnsemblMetazoa" id="XP_050509736.1"/>
    </source>
</evidence>
<evidence type="ECO:0000256" key="7">
    <source>
        <dbReference type="ARBA" id="ARBA00023170"/>
    </source>
</evidence>
<evidence type="ECO:0000256" key="3">
    <source>
        <dbReference type="ARBA" id="ARBA00022475"/>
    </source>
</evidence>
<keyword evidence="5 9" id="KW-1133">Transmembrane helix</keyword>
<evidence type="ECO:0000256" key="6">
    <source>
        <dbReference type="ARBA" id="ARBA00023136"/>
    </source>
</evidence>
<evidence type="ECO:0000313" key="12">
    <source>
        <dbReference type="Proteomes" id="UP001652700"/>
    </source>
</evidence>
<protein>
    <submittedName>
        <fullName evidence="13">Uncharacterized protein LOC114337527</fullName>
    </submittedName>
</protein>
<feature type="transmembrane region" description="Helical" evidence="9">
    <location>
        <begin position="356"/>
        <end position="375"/>
    </location>
</feature>
<accession>A0A6P7GJ49</accession>
<evidence type="ECO:0000256" key="9">
    <source>
        <dbReference type="SAM" id="Phobius"/>
    </source>
</evidence>
<keyword evidence="12" id="KW-1185">Reference proteome</keyword>
<dbReference type="AlphaFoldDB" id="A0A6P7GJ49"/>